<dbReference type="PROSITE" id="PS51679">
    <property type="entry name" value="SAM_MT_C5"/>
    <property type="match status" value="1"/>
</dbReference>
<dbReference type="GO" id="GO:0032259">
    <property type="term" value="P:methylation"/>
    <property type="evidence" value="ECO:0007669"/>
    <property type="project" value="UniProtKB-KW"/>
</dbReference>
<dbReference type="EMBL" id="BAPF01000056">
    <property type="protein sequence ID" value="GBQ85806.1"/>
    <property type="molecule type" value="Genomic_DNA"/>
</dbReference>
<dbReference type="InterPro" id="IPR031303">
    <property type="entry name" value="C5_meth_CS"/>
</dbReference>
<gene>
    <name evidence="9" type="ORF">AA14337_3164</name>
</gene>
<dbReference type="InterPro" id="IPR018117">
    <property type="entry name" value="C5_DNA_meth_AS"/>
</dbReference>
<dbReference type="Proteomes" id="UP001065047">
    <property type="component" value="Unassembled WGS sequence"/>
</dbReference>
<evidence type="ECO:0000256" key="2">
    <source>
        <dbReference type="ARBA" id="ARBA00022679"/>
    </source>
</evidence>
<dbReference type="PROSITE" id="PS00095">
    <property type="entry name" value="C5_MTASE_2"/>
    <property type="match status" value="1"/>
</dbReference>
<evidence type="ECO:0000313" key="10">
    <source>
        <dbReference type="Proteomes" id="UP001065047"/>
    </source>
</evidence>
<reference evidence="9" key="1">
    <citation type="submission" date="2013-04" db="EMBL/GenBank/DDBJ databases">
        <title>The genome sequencing project of 58 acetic acid bacteria.</title>
        <authorList>
            <person name="Okamoto-Kainuma A."/>
            <person name="Ishikawa M."/>
            <person name="Umino S."/>
            <person name="Koizumi Y."/>
            <person name="Shiwa Y."/>
            <person name="Yoshikawa H."/>
            <person name="Matsutani M."/>
            <person name="Matsushita K."/>
        </authorList>
    </citation>
    <scope>NUCLEOTIDE SEQUENCE</scope>
    <source>
        <strain evidence="9">DSM 14337</strain>
    </source>
</reference>
<evidence type="ECO:0000256" key="4">
    <source>
        <dbReference type="ARBA" id="ARBA00022747"/>
    </source>
</evidence>
<proteinExistence type="inferred from homology"/>
<keyword evidence="10" id="KW-1185">Reference proteome</keyword>
<dbReference type="EC" id="2.1.1.37" evidence="8"/>
<sequence>MRSISLFSGCGGLDIGLHEAGFRTALACDLERLCAETWRRNMPGTPFLGGRIGTWTRADVVEAMGGKIGEIDLIAGGPPCPPFSKSRFYRTDKPRALDDPNGWETVDGYLRMLEWVRPRGFILENVKGLAYRVHSDALKTIIERAEKIGYKVSTGVLNAADFGVPQIRERCFVVGALDRQIILPTPTHSRDPNTGRLPWVTAGEALADLDTEENACDEGHFAGGQHHDLLRQVPPGDNYLYFTEKRGHPAPQFKWRGRYWSFLLKLSPDMPSWTIQARRSNNMGPFHWRSRILRISEIKRLQTFPDAFDLAGTIEQQWRQIGNAVPPMLAAAVGRSVADAIGCRSGKCHHNSDFLINSPHEL</sequence>
<dbReference type="PROSITE" id="PS00094">
    <property type="entry name" value="C5_MTASE_1"/>
    <property type="match status" value="1"/>
</dbReference>
<organism evidence="9 10">
    <name type="scientific">Acetobacter malorum DSM 14337</name>
    <dbReference type="NCBI Taxonomy" id="1307910"/>
    <lineage>
        <taxon>Bacteria</taxon>
        <taxon>Pseudomonadati</taxon>
        <taxon>Pseudomonadota</taxon>
        <taxon>Alphaproteobacteria</taxon>
        <taxon>Acetobacterales</taxon>
        <taxon>Acetobacteraceae</taxon>
        <taxon>Acetobacter</taxon>
    </lineage>
</organism>
<evidence type="ECO:0000256" key="7">
    <source>
        <dbReference type="RuleBase" id="RU000416"/>
    </source>
</evidence>
<keyword evidence="1 6" id="KW-0489">Methyltransferase</keyword>
<dbReference type="SUPFAM" id="SSF53335">
    <property type="entry name" value="S-adenosyl-L-methionine-dependent methyltransferases"/>
    <property type="match status" value="1"/>
</dbReference>
<evidence type="ECO:0000256" key="3">
    <source>
        <dbReference type="ARBA" id="ARBA00022691"/>
    </source>
</evidence>
<dbReference type="InterPro" id="IPR001525">
    <property type="entry name" value="C5_MeTfrase"/>
</dbReference>
<comment type="similarity">
    <text evidence="6 7">Belongs to the class I-like SAM-binding methyltransferase superfamily. C5-methyltransferase family.</text>
</comment>
<accession>A0ABQ0Q006</accession>
<evidence type="ECO:0000256" key="1">
    <source>
        <dbReference type="ARBA" id="ARBA00022603"/>
    </source>
</evidence>
<dbReference type="PANTHER" id="PTHR10629:SF52">
    <property type="entry name" value="DNA (CYTOSINE-5)-METHYLTRANSFERASE 1"/>
    <property type="match status" value="1"/>
</dbReference>
<comment type="caution">
    <text evidence="9">The sequence shown here is derived from an EMBL/GenBank/DDBJ whole genome shotgun (WGS) entry which is preliminary data.</text>
</comment>
<evidence type="ECO:0000256" key="6">
    <source>
        <dbReference type="PROSITE-ProRule" id="PRU01016"/>
    </source>
</evidence>
<keyword evidence="2 6" id="KW-0808">Transferase</keyword>
<keyword evidence="4" id="KW-0680">Restriction system</keyword>
<evidence type="ECO:0000256" key="8">
    <source>
        <dbReference type="RuleBase" id="RU000417"/>
    </source>
</evidence>
<dbReference type="Gene3D" id="3.40.50.150">
    <property type="entry name" value="Vaccinia Virus protein VP39"/>
    <property type="match status" value="1"/>
</dbReference>
<keyword evidence="3 6" id="KW-0949">S-adenosyl-L-methionine</keyword>
<dbReference type="Pfam" id="PF00145">
    <property type="entry name" value="DNA_methylase"/>
    <property type="match status" value="1"/>
</dbReference>
<dbReference type="PANTHER" id="PTHR10629">
    <property type="entry name" value="CYTOSINE-SPECIFIC METHYLTRANSFERASE"/>
    <property type="match status" value="1"/>
</dbReference>
<dbReference type="PRINTS" id="PR00105">
    <property type="entry name" value="C5METTRFRASE"/>
</dbReference>
<name>A0ABQ0Q006_9PROT</name>
<dbReference type="NCBIfam" id="TIGR00675">
    <property type="entry name" value="dcm"/>
    <property type="match status" value="1"/>
</dbReference>
<dbReference type="GO" id="GO:0008168">
    <property type="term" value="F:methyltransferase activity"/>
    <property type="evidence" value="ECO:0007669"/>
    <property type="project" value="UniProtKB-KW"/>
</dbReference>
<dbReference type="InterPro" id="IPR050390">
    <property type="entry name" value="C5-Methyltransferase"/>
</dbReference>
<evidence type="ECO:0000313" key="9">
    <source>
        <dbReference type="EMBL" id="GBQ85806.1"/>
    </source>
</evidence>
<dbReference type="InterPro" id="IPR029063">
    <property type="entry name" value="SAM-dependent_MTases_sf"/>
</dbReference>
<protein>
    <recommendedName>
        <fullName evidence="8">Cytosine-specific methyltransferase</fullName>
        <ecNumber evidence="8">2.1.1.37</ecNumber>
    </recommendedName>
</protein>
<evidence type="ECO:0000256" key="5">
    <source>
        <dbReference type="ARBA" id="ARBA00047422"/>
    </source>
</evidence>
<feature type="active site" evidence="6">
    <location>
        <position position="80"/>
    </location>
</feature>
<dbReference type="Gene3D" id="3.90.120.10">
    <property type="entry name" value="DNA Methylase, subunit A, domain 2"/>
    <property type="match status" value="1"/>
</dbReference>
<comment type="catalytic activity">
    <reaction evidence="5 8">
        <text>a 2'-deoxycytidine in DNA + S-adenosyl-L-methionine = a 5-methyl-2'-deoxycytidine in DNA + S-adenosyl-L-homocysteine + H(+)</text>
        <dbReference type="Rhea" id="RHEA:13681"/>
        <dbReference type="Rhea" id="RHEA-COMP:11369"/>
        <dbReference type="Rhea" id="RHEA-COMP:11370"/>
        <dbReference type="ChEBI" id="CHEBI:15378"/>
        <dbReference type="ChEBI" id="CHEBI:57856"/>
        <dbReference type="ChEBI" id="CHEBI:59789"/>
        <dbReference type="ChEBI" id="CHEBI:85452"/>
        <dbReference type="ChEBI" id="CHEBI:85454"/>
        <dbReference type="EC" id="2.1.1.37"/>
    </reaction>
</comment>